<organism evidence="1 2">
    <name type="scientific">Symbiodinium pilosum</name>
    <name type="common">Dinoflagellate</name>
    <dbReference type="NCBI Taxonomy" id="2952"/>
    <lineage>
        <taxon>Eukaryota</taxon>
        <taxon>Sar</taxon>
        <taxon>Alveolata</taxon>
        <taxon>Dinophyceae</taxon>
        <taxon>Suessiales</taxon>
        <taxon>Symbiodiniaceae</taxon>
        <taxon>Symbiodinium</taxon>
    </lineage>
</organism>
<sequence length="114" mass="12600">MVLDENAEALRRSWCLFEVFQTCKLTAERGDFEGLLMCTPSGVLQKGDASVDMVVVLARTLSRIRMEDASATRIEDKIMIDSCVQSLPGGFASVNRFVRHCVKAALDEAHGSFE</sequence>
<evidence type="ECO:0000313" key="2">
    <source>
        <dbReference type="Proteomes" id="UP000649617"/>
    </source>
</evidence>
<accession>A0A812VXK0</accession>
<dbReference type="AlphaFoldDB" id="A0A812VXK0"/>
<proteinExistence type="predicted"/>
<evidence type="ECO:0000313" key="1">
    <source>
        <dbReference type="EMBL" id="CAE7657492.1"/>
    </source>
</evidence>
<protein>
    <submittedName>
        <fullName evidence="1">Uncharacterized protein</fullName>
    </submittedName>
</protein>
<keyword evidence="2" id="KW-1185">Reference proteome</keyword>
<gene>
    <name evidence="1" type="ORF">SPIL2461_LOCUS17712</name>
</gene>
<dbReference type="OrthoDB" id="10357042at2759"/>
<dbReference type="Proteomes" id="UP000649617">
    <property type="component" value="Unassembled WGS sequence"/>
</dbReference>
<reference evidence="1" key="1">
    <citation type="submission" date="2021-02" db="EMBL/GenBank/DDBJ databases">
        <authorList>
            <person name="Dougan E. K."/>
            <person name="Rhodes N."/>
            <person name="Thang M."/>
            <person name="Chan C."/>
        </authorList>
    </citation>
    <scope>NUCLEOTIDE SEQUENCE</scope>
</reference>
<dbReference type="EMBL" id="CAJNIZ010043331">
    <property type="protein sequence ID" value="CAE7657492.1"/>
    <property type="molecule type" value="Genomic_DNA"/>
</dbReference>
<comment type="caution">
    <text evidence="1">The sequence shown here is derived from an EMBL/GenBank/DDBJ whole genome shotgun (WGS) entry which is preliminary data.</text>
</comment>
<name>A0A812VXK0_SYMPI</name>
<feature type="non-terminal residue" evidence="1">
    <location>
        <position position="1"/>
    </location>
</feature>